<dbReference type="RefSeq" id="WP_379561459.1">
    <property type="nucleotide sequence ID" value="NZ_JBHUMX010000019.1"/>
</dbReference>
<protein>
    <submittedName>
        <fullName evidence="2">Uncharacterized protein</fullName>
    </submittedName>
</protein>
<organism evidence="2 3">
    <name type="scientific">Oceanobacillus kapialis</name>
    <dbReference type="NCBI Taxonomy" id="481353"/>
    <lineage>
        <taxon>Bacteria</taxon>
        <taxon>Bacillati</taxon>
        <taxon>Bacillota</taxon>
        <taxon>Bacilli</taxon>
        <taxon>Bacillales</taxon>
        <taxon>Bacillaceae</taxon>
        <taxon>Oceanobacillus</taxon>
    </lineage>
</organism>
<dbReference type="Proteomes" id="UP001597451">
    <property type="component" value="Unassembled WGS sequence"/>
</dbReference>
<gene>
    <name evidence="2" type="ORF">ACFSUN_07955</name>
</gene>
<reference evidence="3" key="1">
    <citation type="journal article" date="2019" name="Int. J. Syst. Evol. Microbiol.">
        <title>The Global Catalogue of Microorganisms (GCM) 10K type strain sequencing project: providing services to taxonomists for standard genome sequencing and annotation.</title>
        <authorList>
            <consortium name="The Broad Institute Genomics Platform"/>
            <consortium name="The Broad Institute Genome Sequencing Center for Infectious Disease"/>
            <person name="Wu L."/>
            <person name="Ma J."/>
        </authorList>
    </citation>
    <scope>NUCLEOTIDE SEQUENCE [LARGE SCALE GENOMIC DNA]</scope>
    <source>
        <strain evidence="3">TISTR 1858</strain>
    </source>
</reference>
<keyword evidence="3" id="KW-1185">Reference proteome</keyword>
<feature type="coiled-coil region" evidence="1">
    <location>
        <begin position="66"/>
        <end position="93"/>
    </location>
</feature>
<proteinExistence type="predicted"/>
<accession>A0ABW5PZM6</accession>
<evidence type="ECO:0000313" key="3">
    <source>
        <dbReference type="Proteomes" id="UP001597451"/>
    </source>
</evidence>
<dbReference type="EMBL" id="JBHUMX010000019">
    <property type="protein sequence ID" value="MFD2628720.1"/>
    <property type="molecule type" value="Genomic_DNA"/>
</dbReference>
<name>A0ABW5PZM6_9BACI</name>
<comment type="caution">
    <text evidence="2">The sequence shown here is derived from an EMBL/GenBank/DDBJ whole genome shotgun (WGS) entry which is preliminary data.</text>
</comment>
<evidence type="ECO:0000256" key="1">
    <source>
        <dbReference type="SAM" id="Coils"/>
    </source>
</evidence>
<keyword evidence="1" id="KW-0175">Coiled coil</keyword>
<evidence type="ECO:0000313" key="2">
    <source>
        <dbReference type="EMBL" id="MFD2628720.1"/>
    </source>
</evidence>
<sequence>MKVKVSDIFDLKEGLTTISEKELPVGVAFKIQRINRVVGEELKTAQGLRTKLVQKYKEKDLEDGRVKLKEDKLEEFNKEMDELSAQEVKLDIEKIKVEDLSSISVTPKSLGLIDTILEGGEQ</sequence>